<protein>
    <submittedName>
        <fullName evidence="2">BRO family, N-terminal domain</fullName>
    </submittedName>
</protein>
<evidence type="ECO:0000259" key="1">
    <source>
        <dbReference type="PROSITE" id="PS51750"/>
    </source>
</evidence>
<accession>A0A1W2EKJ3</accession>
<feature type="domain" description="Bro-N" evidence="1">
    <location>
        <begin position="1"/>
        <end position="104"/>
    </location>
</feature>
<dbReference type="SMART" id="SM01040">
    <property type="entry name" value="Bro-N"/>
    <property type="match status" value="1"/>
</dbReference>
<dbReference type="STRING" id="937218.SAMN06297251_12739"/>
<dbReference type="PANTHER" id="PTHR36180">
    <property type="entry name" value="DNA-BINDING PROTEIN-RELATED-RELATED"/>
    <property type="match status" value="1"/>
</dbReference>
<sequence>MTGLQTFDFEGDPVRVEFDGDDPLFNGRDCCRCLSIEKPENAFARIPADEKGARSTGTPGGEQMMVWLREPGLYRLIFESRKAEAERFKRWVFHDVLPSIRRTGAYGREDLPLADLAQLSRICDTVRRTHGIAAARKIWADRGGPELPVGAGERPVPQPSSDHQARLIPIVADFLADCCEAEATARVQARPLYQAFCRWAAITGQPTMTENMFGRTMVLIGHERKQSNSNHWLGLRLKTEVMRKLERSGEA</sequence>
<evidence type="ECO:0000313" key="3">
    <source>
        <dbReference type="Proteomes" id="UP000192656"/>
    </source>
</evidence>
<dbReference type="RefSeq" id="WP_084412430.1">
    <property type="nucleotide sequence ID" value="NZ_FWXR01000027.1"/>
</dbReference>
<dbReference type="Pfam" id="PF02498">
    <property type="entry name" value="Bro-N"/>
    <property type="match status" value="1"/>
</dbReference>
<dbReference type="EMBL" id="FWXR01000027">
    <property type="protein sequence ID" value="SMD10135.1"/>
    <property type="molecule type" value="Genomic_DNA"/>
</dbReference>
<proteinExistence type="predicted"/>
<dbReference type="PROSITE" id="PS51750">
    <property type="entry name" value="BRO_N"/>
    <property type="match status" value="1"/>
</dbReference>
<dbReference type="InterPro" id="IPR003497">
    <property type="entry name" value="BRO_N_domain"/>
</dbReference>
<keyword evidence="3" id="KW-1185">Reference proteome</keyword>
<name>A0A1W2EKJ3_9HYPH</name>
<dbReference type="Proteomes" id="UP000192656">
    <property type="component" value="Unassembled WGS sequence"/>
</dbReference>
<reference evidence="2 3" key="1">
    <citation type="submission" date="2017-04" db="EMBL/GenBank/DDBJ databases">
        <authorList>
            <person name="Afonso C.L."/>
            <person name="Miller P.J."/>
            <person name="Scott M.A."/>
            <person name="Spackman E."/>
            <person name="Goraichik I."/>
            <person name="Dimitrov K.M."/>
            <person name="Suarez D.L."/>
            <person name="Swayne D.E."/>
        </authorList>
    </citation>
    <scope>NUCLEOTIDE SEQUENCE [LARGE SCALE GENOMIC DNA]</scope>
    <source>
        <strain evidence="2 3">CGMCC 1.10972</strain>
    </source>
</reference>
<organism evidence="2 3">
    <name type="scientific">Fulvimarina manganoxydans</name>
    <dbReference type="NCBI Taxonomy" id="937218"/>
    <lineage>
        <taxon>Bacteria</taxon>
        <taxon>Pseudomonadati</taxon>
        <taxon>Pseudomonadota</taxon>
        <taxon>Alphaproteobacteria</taxon>
        <taxon>Hyphomicrobiales</taxon>
        <taxon>Aurantimonadaceae</taxon>
        <taxon>Fulvimarina</taxon>
    </lineage>
</organism>
<dbReference type="OrthoDB" id="9808959at2"/>
<evidence type="ECO:0000313" key="2">
    <source>
        <dbReference type="EMBL" id="SMD10135.1"/>
    </source>
</evidence>
<dbReference type="AlphaFoldDB" id="A0A1W2EKJ3"/>
<dbReference type="PANTHER" id="PTHR36180:SF2">
    <property type="entry name" value="BRO FAMILY PROTEIN"/>
    <property type="match status" value="1"/>
</dbReference>
<gene>
    <name evidence="2" type="ORF">SAMN06297251_12739</name>
</gene>